<dbReference type="STRING" id="569882.SAMN04490248_103222"/>
<keyword evidence="4 6" id="KW-0067">ATP-binding</keyword>
<feature type="domain" description="ABC transporter" evidence="5">
    <location>
        <begin position="1"/>
        <end position="228"/>
    </location>
</feature>
<dbReference type="Pfam" id="PF00005">
    <property type="entry name" value="ABC_tran"/>
    <property type="match status" value="1"/>
</dbReference>
<dbReference type="InterPro" id="IPR017871">
    <property type="entry name" value="ABC_transporter-like_CS"/>
</dbReference>
<dbReference type="OrthoDB" id="9802264at2"/>
<gene>
    <name evidence="6" type="ORF">SAMN04490248_103222</name>
</gene>
<comment type="similarity">
    <text evidence="1">Belongs to the ABC transporter superfamily.</text>
</comment>
<dbReference type="RefSeq" id="WP_093115838.1">
    <property type="nucleotide sequence ID" value="NZ_FODS01000003.1"/>
</dbReference>
<dbReference type="InterPro" id="IPR003439">
    <property type="entry name" value="ABC_transporter-like_ATP-bd"/>
</dbReference>
<keyword evidence="2" id="KW-0813">Transport</keyword>
<sequence length="242" mass="25432">MTAPGLSLRGDLWLGEQALIRDLALDLPAGRWSCLLGPSGVGKSTLGRLVAGLPGPHRLDGGLRASDGAPLAGRVAMMAQDGQLLPWAGAERNVTIGARLRGQRPDRARARALLADVGLNGMARRRPGSLSGGERQRVALARTLIEECPVVVLDEPFSALDAATRLAMQDLAARLLQGRTVILITHDPLEAVRLADRAWILGTGGAEALELPGTAPPRSHAQAATLEMQASLLSRLQGMQPA</sequence>
<evidence type="ECO:0000256" key="2">
    <source>
        <dbReference type="ARBA" id="ARBA00022448"/>
    </source>
</evidence>
<dbReference type="PANTHER" id="PTHR42788:SF19">
    <property type="entry name" value="ALIPHATIC SULFONATES IMPORT ATP-BINDING PROTEIN SSUB 2"/>
    <property type="match status" value="1"/>
</dbReference>
<evidence type="ECO:0000256" key="4">
    <source>
        <dbReference type="ARBA" id="ARBA00022840"/>
    </source>
</evidence>
<name>A0A1H8NKA8_9RHOB</name>
<dbReference type="InterPro" id="IPR027417">
    <property type="entry name" value="P-loop_NTPase"/>
</dbReference>
<dbReference type="PROSITE" id="PS50893">
    <property type="entry name" value="ABC_TRANSPORTER_2"/>
    <property type="match status" value="1"/>
</dbReference>
<dbReference type="AlphaFoldDB" id="A0A1H8NKA8"/>
<accession>A0A1H8NKA8</accession>
<dbReference type="SMART" id="SM00382">
    <property type="entry name" value="AAA"/>
    <property type="match status" value="1"/>
</dbReference>
<dbReference type="GO" id="GO:0005524">
    <property type="term" value="F:ATP binding"/>
    <property type="evidence" value="ECO:0007669"/>
    <property type="project" value="UniProtKB-KW"/>
</dbReference>
<dbReference type="EMBL" id="FODS01000003">
    <property type="protein sequence ID" value="SEO29929.1"/>
    <property type="molecule type" value="Genomic_DNA"/>
</dbReference>
<keyword evidence="7" id="KW-1185">Reference proteome</keyword>
<evidence type="ECO:0000313" key="6">
    <source>
        <dbReference type="EMBL" id="SEO29929.1"/>
    </source>
</evidence>
<proteinExistence type="inferred from homology"/>
<dbReference type="GO" id="GO:0016887">
    <property type="term" value="F:ATP hydrolysis activity"/>
    <property type="evidence" value="ECO:0007669"/>
    <property type="project" value="InterPro"/>
</dbReference>
<dbReference type="PANTHER" id="PTHR42788">
    <property type="entry name" value="TAURINE IMPORT ATP-BINDING PROTEIN-RELATED"/>
    <property type="match status" value="1"/>
</dbReference>
<dbReference type="SUPFAM" id="SSF52540">
    <property type="entry name" value="P-loop containing nucleoside triphosphate hydrolases"/>
    <property type="match status" value="1"/>
</dbReference>
<evidence type="ECO:0000256" key="1">
    <source>
        <dbReference type="ARBA" id="ARBA00005417"/>
    </source>
</evidence>
<evidence type="ECO:0000313" key="7">
    <source>
        <dbReference type="Proteomes" id="UP000198893"/>
    </source>
</evidence>
<dbReference type="Gene3D" id="3.40.50.300">
    <property type="entry name" value="P-loop containing nucleotide triphosphate hydrolases"/>
    <property type="match status" value="1"/>
</dbReference>
<reference evidence="6 7" key="1">
    <citation type="submission" date="2016-10" db="EMBL/GenBank/DDBJ databases">
        <authorList>
            <person name="de Groot N.N."/>
        </authorList>
    </citation>
    <scope>NUCLEOTIDE SEQUENCE [LARGE SCALE GENOMIC DNA]</scope>
    <source>
        <strain evidence="6 7">DSM 27842</strain>
    </source>
</reference>
<dbReference type="InterPro" id="IPR003593">
    <property type="entry name" value="AAA+_ATPase"/>
</dbReference>
<keyword evidence="3" id="KW-0547">Nucleotide-binding</keyword>
<organism evidence="6 7">
    <name type="scientific">Salinihabitans flavidus</name>
    <dbReference type="NCBI Taxonomy" id="569882"/>
    <lineage>
        <taxon>Bacteria</taxon>
        <taxon>Pseudomonadati</taxon>
        <taxon>Pseudomonadota</taxon>
        <taxon>Alphaproteobacteria</taxon>
        <taxon>Rhodobacterales</taxon>
        <taxon>Roseobacteraceae</taxon>
        <taxon>Salinihabitans</taxon>
    </lineage>
</organism>
<dbReference type="Proteomes" id="UP000198893">
    <property type="component" value="Unassembled WGS sequence"/>
</dbReference>
<evidence type="ECO:0000256" key="3">
    <source>
        <dbReference type="ARBA" id="ARBA00022741"/>
    </source>
</evidence>
<evidence type="ECO:0000259" key="5">
    <source>
        <dbReference type="PROSITE" id="PS50893"/>
    </source>
</evidence>
<dbReference type="PROSITE" id="PS00211">
    <property type="entry name" value="ABC_TRANSPORTER_1"/>
    <property type="match status" value="1"/>
</dbReference>
<dbReference type="InterPro" id="IPR050166">
    <property type="entry name" value="ABC_transporter_ATP-bind"/>
</dbReference>
<protein>
    <submittedName>
        <fullName evidence="6">Putative hydroxymethylpyrimidine transport system ATP-binding protein</fullName>
    </submittedName>
</protein>